<evidence type="ECO:0000256" key="1">
    <source>
        <dbReference type="ARBA" id="ARBA00012494"/>
    </source>
</evidence>
<organism evidence="11">
    <name type="scientific">Leviviridae sp</name>
    <dbReference type="NCBI Taxonomy" id="2027243"/>
    <lineage>
        <taxon>Viruses</taxon>
        <taxon>Riboviria</taxon>
        <taxon>Orthornavirae</taxon>
        <taxon>Lenarviricota</taxon>
        <taxon>Leviviricetes</taxon>
        <taxon>Norzivirales</taxon>
        <taxon>Fiersviridae</taxon>
    </lineage>
</organism>
<evidence type="ECO:0000313" key="11">
    <source>
        <dbReference type="EMBL" id="QDH87822.1"/>
    </source>
</evidence>
<keyword evidence="3" id="KW-0808">Transferase</keyword>
<comment type="cofactor">
    <cofactor evidence="9">
        <name>Mg(2+)</name>
        <dbReference type="ChEBI" id="CHEBI:18420"/>
    </cofactor>
    <text evidence="9">Binds 2 Mg(2+) per subunit.</text>
</comment>
<evidence type="ECO:0000256" key="6">
    <source>
        <dbReference type="ARBA" id="ARBA00022953"/>
    </source>
</evidence>
<reference evidence="11" key="1">
    <citation type="submission" date="2019-05" db="EMBL/GenBank/DDBJ databases">
        <title>Metatranscriptomic reconstruction reveals RNA viruses with the potential to shape carbon cycling in soil.</title>
        <authorList>
            <person name="Starr E.P."/>
            <person name="Nuccio E."/>
            <person name="Pett-Ridge J."/>
            <person name="Banfield J.F."/>
            <person name="Firestone M.K."/>
        </authorList>
    </citation>
    <scope>NUCLEOTIDE SEQUENCE</scope>
    <source>
        <strain evidence="11">H1_Bulk_29_scaffold_1512</strain>
    </source>
</reference>
<feature type="binding site" evidence="9">
    <location>
        <position position="408"/>
    </location>
    <ligand>
        <name>Mg(2+)</name>
        <dbReference type="ChEBI" id="CHEBI:18420"/>
        <label>2</label>
    </ligand>
</feature>
<evidence type="ECO:0000256" key="9">
    <source>
        <dbReference type="PIRSR" id="PIRSR605093-1"/>
    </source>
</evidence>
<keyword evidence="4" id="KW-0548">Nucleotidyltransferase</keyword>
<dbReference type="GO" id="GO:0039694">
    <property type="term" value="P:viral RNA genome replication"/>
    <property type="evidence" value="ECO:0007669"/>
    <property type="project" value="InterPro"/>
</dbReference>
<gene>
    <name evidence="11" type="ORF">H1Bulk291512_000003</name>
</gene>
<sequence length="630" mass="70577">MKSLISLWSQVAEESATRCCTSATLDINTVKRRVKHEGYSFLTITLPDFGKAIQKWLDHGQVDPVSAFRSRQGLPLFLGGFLDRVFDRNSGVLLTDPCVDSIHALRQLTLMFGKIALPCSDARVRKAMREFVECEQDVRRADSKLSRKQLENFKQMSTLLFRNVFLSMERDLYAGALLPKHGPGAVAEKLSSNGKYRSTSWTRRLEGSFPASEYLIPNSRFSRELDQVTILEPGAEVPVRVTPVPKTLKTPRIIAIEPTCMQYMQQALKRSFLEHFSKDDLLTSLIGFDDQTPNQRMACQGSIDNRTATLDLSEASDRVSNQLVRTMLRDFPLLQGAVDASRSRLAVMDDGTVIRLAKYASMGSALCFPMEALVFTTLIFLGIQESLNTSLTREDVKSFSSSVRVYGDDLIVPADHVLTVVSALEHFGAKVGLDKSFWTGRFRESCGREYYAGSDISIVRVRQLLPGTTADVREVIASVALRNQLYMSGYWQTARWLDNRLRKVLKHFPDVEPTSPLLGRVSLLGYQAERVDPNLHAPLVKGYRVEANPPSDELEGYGALLKCLLRMESGDVDKVGGRHVASFPYPGTPPQISLDGWSDSWAPPASDTEHLERSGRPKRVNIKLRWCTPY</sequence>
<evidence type="ECO:0000259" key="10">
    <source>
        <dbReference type="PROSITE" id="PS50522"/>
    </source>
</evidence>
<dbReference type="InterPro" id="IPR007096">
    <property type="entry name" value="RNA-dir_Rpol_cat_phage"/>
</dbReference>
<dbReference type="EC" id="2.7.7.48" evidence="1"/>
<name>A0A514D2I2_9VIRU</name>
<accession>A0A514D2I2</accession>
<comment type="catalytic activity">
    <reaction evidence="8">
        <text>RNA(n) + a ribonucleoside 5'-triphosphate = RNA(n+1) + diphosphate</text>
        <dbReference type="Rhea" id="RHEA:21248"/>
        <dbReference type="Rhea" id="RHEA-COMP:14527"/>
        <dbReference type="Rhea" id="RHEA-COMP:17342"/>
        <dbReference type="ChEBI" id="CHEBI:33019"/>
        <dbReference type="ChEBI" id="CHEBI:61557"/>
        <dbReference type="ChEBI" id="CHEBI:140395"/>
        <dbReference type="EC" id="2.7.7.48"/>
    </reaction>
</comment>
<dbReference type="PROSITE" id="PS50522">
    <property type="entry name" value="RDRP_PHAGE"/>
    <property type="match status" value="1"/>
</dbReference>
<feature type="binding site" evidence="9">
    <location>
        <position position="311"/>
    </location>
    <ligand>
        <name>Mg(2+)</name>
        <dbReference type="ChEBI" id="CHEBI:18420"/>
        <label>2</label>
    </ligand>
</feature>
<evidence type="ECO:0000256" key="2">
    <source>
        <dbReference type="ARBA" id="ARBA00022484"/>
    </source>
</evidence>
<dbReference type="GO" id="GO:0046872">
    <property type="term" value="F:metal ion binding"/>
    <property type="evidence" value="ECO:0007669"/>
    <property type="project" value="UniProtKB-KW"/>
</dbReference>
<dbReference type="GO" id="GO:0003968">
    <property type="term" value="F:RNA-directed RNA polymerase activity"/>
    <property type="evidence" value="ECO:0007669"/>
    <property type="project" value="UniProtKB-KW"/>
</dbReference>
<keyword evidence="9" id="KW-0460">Magnesium</keyword>
<evidence type="ECO:0000256" key="4">
    <source>
        <dbReference type="ARBA" id="ARBA00022695"/>
    </source>
</evidence>
<evidence type="ECO:0000256" key="7">
    <source>
        <dbReference type="ARBA" id="ARBA00030248"/>
    </source>
</evidence>
<protein>
    <recommendedName>
        <fullName evidence="1">RNA-directed RNA polymerase</fullName>
        <ecNumber evidence="1">2.7.7.48</ecNumber>
    </recommendedName>
    <alternativeName>
        <fullName evidence="7">RNA replicase beta chain</fullName>
    </alternativeName>
</protein>
<dbReference type="EMBL" id="MN033656">
    <property type="protein sequence ID" value="QDH87822.1"/>
    <property type="molecule type" value="Genomic_RNA"/>
</dbReference>
<evidence type="ECO:0000256" key="8">
    <source>
        <dbReference type="ARBA" id="ARBA00048744"/>
    </source>
</evidence>
<evidence type="ECO:0000256" key="5">
    <source>
        <dbReference type="ARBA" id="ARBA00022741"/>
    </source>
</evidence>
<dbReference type="Pfam" id="PF03431">
    <property type="entry name" value="RNA_replicase_B"/>
    <property type="match status" value="1"/>
</dbReference>
<keyword evidence="2 11" id="KW-0696">RNA-directed RNA polymerase</keyword>
<evidence type="ECO:0000256" key="3">
    <source>
        <dbReference type="ARBA" id="ARBA00022679"/>
    </source>
</evidence>
<keyword evidence="5" id="KW-0547">Nucleotide-binding</keyword>
<dbReference type="InterPro" id="IPR005093">
    <property type="entry name" value="RNArep_beta"/>
</dbReference>
<feature type="domain" description="RdRp catalytic" evidence="10">
    <location>
        <begin position="296"/>
        <end position="440"/>
    </location>
</feature>
<dbReference type="GO" id="GO:0000166">
    <property type="term" value="F:nucleotide binding"/>
    <property type="evidence" value="ECO:0007669"/>
    <property type="project" value="UniProtKB-KW"/>
</dbReference>
<feature type="binding site" evidence="9">
    <location>
        <position position="409"/>
    </location>
    <ligand>
        <name>Mg(2+)</name>
        <dbReference type="ChEBI" id="CHEBI:18420"/>
        <label>2</label>
    </ligand>
</feature>
<keyword evidence="9" id="KW-0479">Metal-binding</keyword>
<keyword evidence="6" id="KW-0693">Viral RNA replication</keyword>
<proteinExistence type="predicted"/>